<evidence type="ECO:0000313" key="4">
    <source>
        <dbReference type="RefSeq" id="XP_008561548.1"/>
    </source>
</evidence>
<dbReference type="InterPro" id="IPR007110">
    <property type="entry name" value="Ig-like_dom"/>
</dbReference>
<dbReference type="PANTHER" id="PTHR10075:SF103">
    <property type="entry name" value="ROUNDABOUT HOMOLOG 4"/>
    <property type="match status" value="1"/>
</dbReference>
<proteinExistence type="predicted"/>
<dbReference type="InterPro" id="IPR013098">
    <property type="entry name" value="Ig_I-set"/>
</dbReference>
<dbReference type="SUPFAM" id="SSF48726">
    <property type="entry name" value="Immunoglobulin"/>
    <property type="match status" value="3"/>
</dbReference>
<protein>
    <submittedName>
        <fullName evidence="4">Peroxidasin-like protein</fullName>
    </submittedName>
</protein>
<keyword evidence="3" id="KW-1185">Reference proteome</keyword>
<dbReference type="SMART" id="SM00409">
    <property type="entry name" value="IG"/>
    <property type="match status" value="3"/>
</dbReference>
<feature type="domain" description="Ig-like" evidence="2">
    <location>
        <begin position="151"/>
        <end position="236"/>
    </location>
</feature>
<reference evidence="4" key="1">
    <citation type="submission" date="2025-08" db="UniProtKB">
        <authorList>
            <consortium name="RefSeq"/>
        </authorList>
    </citation>
    <scope>IDENTIFICATION</scope>
</reference>
<dbReference type="RefSeq" id="XP_008561548.1">
    <property type="nucleotide sequence ID" value="XM_008563326.1"/>
</dbReference>
<feature type="domain" description="Ig-like" evidence="2">
    <location>
        <begin position="62"/>
        <end position="146"/>
    </location>
</feature>
<dbReference type="SMART" id="SM00408">
    <property type="entry name" value="IGc2"/>
    <property type="match status" value="2"/>
</dbReference>
<sequence length="240" mass="26178">MSSHSLDLEDDARLNMFDDGTLMIRNTRESDQGIYQCMARNSAGEVTTQNAMLRYSSLPAKPSFVIQPQDTEVLIGSSTTLECMATGHPHPHITWTRDNGEALDGSRHVAISGGLFLQNITLQDHGRFTCHASNNQGSAQAEANIIVQAPPQFTVRPKDQVVLEEHTVEFPCEAEGRPSPVTVWTKAGGQLPLEGRHTVLSSGTLRIDHAAQHDDGQYECQAVSPLGVKKVSVQLTVKPK</sequence>
<dbReference type="InterPro" id="IPR036179">
    <property type="entry name" value="Ig-like_dom_sf"/>
</dbReference>
<dbReference type="InterPro" id="IPR003599">
    <property type="entry name" value="Ig_sub"/>
</dbReference>
<name>A0ABM0PZK7_GALVR</name>
<dbReference type="InterPro" id="IPR003598">
    <property type="entry name" value="Ig_sub2"/>
</dbReference>
<gene>
    <name evidence="4" type="primary">LOC103581513</name>
</gene>
<dbReference type="InterPro" id="IPR013783">
    <property type="entry name" value="Ig-like_fold"/>
</dbReference>
<evidence type="ECO:0000313" key="3">
    <source>
        <dbReference type="Proteomes" id="UP000694923"/>
    </source>
</evidence>
<dbReference type="PANTHER" id="PTHR10075">
    <property type="entry name" value="BASIGIN RELATED"/>
    <property type="match status" value="1"/>
</dbReference>
<feature type="non-terminal residue" evidence="4">
    <location>
        <position position="240"/>
    </location>
</feature>
<evidence type="ECO:0000256" key="1">
    <source>
        <dbReference type="ARBA" id="ARBA00023319"/>
    </source>
</evidence>
<dbReference type="Gene3D" id="2.60.40.10">
    <property type="entry name" value="Immunoglobulins"/>
    <property type="match status" value="3"/>
</dbReference>
<evidence type="ECO:0000259" key="2">
    <source>
        <dbReference type="PROSITE" id="PS50835"/>
    </source>
</evidence>
<dbReference type="Pfam" id="PF13927">
    <property type="entry name" value="Ig_3"/>
    <property type="match status" value="1"/>
</dbReference>
<keyword evidence="1" id="KW-0393">Immunoglobulin domain</keyword>
<organism evidence="3 4">
    <name type="scientific">Galeopterus variegatus</name>
    <name type="common">Malayan flying lemur</name>
    <name type="synonym">Cynocephalus variegatus</name>
    <dbReference type="NCBI Taxonomy" id="482537"/>
    <lineage>
        <taxon>Eukaryota</taxon>
        <taxon>Metazoa</taxon>
        <taxon>Chordata</taxon>
        <taxon>Craniata</taxon>
        <taxon>Vertebrata</taxon>
        <taxon>Euteleostomi</taxon>
        <taxon>Mammalia</taxon>
        <taxon>Eutheria</taxon>
        <taxon>Euarchontoglires</taxon>
        <taxon>Dermoptera</taxon>
        <taxon>Cynocephalidae</taxon>
        <taxon>Galeopterus</taxon>
    </lineage>
</organism>
<dbReference type="GeneID" id="103581513"/>
<dbReference type="Proteomes" id="UP000694923">
    <property type="component" value="Unplaced"/>
</dbReference>
<accession>A0ABM0PZK7</accession>
<dbReference type="Pfam" id="PF07679">
    <property type="entry name" value="I-set"/>
    <property type="match status" value="2"/>
</dbReference>
<dbReference type="PROSITE" id="PS50835">
    <property type="entry name" value="IG_LIKE"/>
    <property type="match status" value="2"/>
</dbReference>